<dbReference type="AlphaFoldDB" id="A0A8X6PGN8"/>
<name>A0A8X6PGN8_NEPPI</name>
<dbReference type="Proteomes" id="UP000887013">
    <property type="component" value="Unassembled WGS sequence"/>
</dbReference>
<evidence type="ECO:0000313" key="1">
    <source>
        <dbReference type="EMBL" id="GFT70048.1"/>
    </source>
</evidence>
<proteinExistence type="predicted"/>
<accession>A0A8X6PGN8</accession>
<reference evidence="1" key="1">
    <citation type="submission" date="2020-08" db="EMBL/GenBank/DDBJ databases">
        <title>Multicomponent nature underlies the extraordinary mechanical properties of spider dragline silk.</title>
        <authorList>
            <person name="Kono N."/>
            <person name="Nakamura H."/>
            <person name="Mori M."/>
            <person name="Yoshida Y."/>
            <person name="Ohtoshi R."/>
            <person name="Malay A.D."/>
            <person name="Moran D.A.P."/>
            <person name="Tomita M."/>
            <person name="Numata K."/>
            <person name="Arakawa K."/>
        </authorList>
    </citation>
    <scope>NUCLEOTIDE SEQUENCE</scope>
</reference>
<evidence type="ECO:0000313" key="2">
    <source>
        <dbReference type="Proteomes" id="UP000887013"/>
    </source>
</evidence>
<sequence length="111" mass="12742">MGIIEPLSSCLMSFCKRADLHFVSITFTKNVISSNCSNTCFRTLFCCSRLLMDVWVGERKKGMKRANRTKLLITVRFKRTMTSIMSVYSAQKLWQQSGDHRHDNTPNANNS</sequence>
<dbReference type="OrthoDB" id="10297433at2759"/>
<comment type="caution">
    <text evidence="1">The sequence shown here is derived from an EMBL/GenBank/DDBJ whole genome shotgun (WGS) entry which is preliminary data.</text>
</comment>
<keyword evidence="2" id="KW-1185">Reference proteome</keyword>
<dbReference type="EMBL" id="BMAW01116284">
    <property type="protein sequence ID" value="GFT70048.1"/>
    <property type="molecule type" value="Genomic_DNA"/>
</dbReference>
<gene>
    <name evidence="1" type="ORF">NPIL_540941</name>
</gene>
<organism evidence="1 2">
    <name type="scientific">Nephila pilipes</name>
    <name type="common">Giant wood spider</name>
    <name type="synonym">Nephila maculata</name>
    <dbReference type="NCBI Taxonomy" id="299642"/>
    <lineage>
        <taxon>Eukaryota</taxon>
        <taxon>Metazoa</taxon>
        <taxon>Ecdysozoa</taxon>
        <taxon>Arthropoda</taxon>
        <taxon>Chelicerata</taxon>
        <taxon>Arachnida</taxon>
        <taxon>Araneae</taxon>
        <taxon>Araneomorphae</taxon>
        <taxon>Entelegynae</taxon>
        <taxon>Araneoidea</taxon>
        <taxon>Nephilidae</taxon>
        <taxon>Nephila</taxon>
    </lineage>
</organism>
<protein>
    <submittedName>
        <fullName evidence="1">Uncharacterized protein</fullName>
    </submittedName>
</protein>